<keyword evidence="3" id="KW-0540">Nuclease</keyword>
<dbReference type="InterPro" id="IPR005227">
    <property type="entry name" value="YqgF"/>
</dbReference>
<dbReference type="Pfam" id="PF03652">
    <property type="entry name" value="RuvX"/>
    <property type="match status" value="1"/>
</dbReference>
<dbReference type="PANTHER" id="PTHR33317">
    <property type="entry name" value="POLYNUCLEOTIDYL TRANSFERASE, RIBONUCLEASE H-LIKE SUPERFAMILY PROTEIN"/>
    <property type="match status" value="1"/>
</dbReference>
<keyword evidence="2" id="KW-0690">Ribosome biogenesis</keyword>
<keyword evidence="4" id="KW-0378">Hydrolase</keyword>
<gene>
    <name evidence="7 8" type="primary">LOC105033507</name>
</gene>
<name>A0A8N4I623_ELAGV</name>
<dbReference type="PANTHER" id="PTHR33317:SF1">
    <property type="entry name" value="POLYNUCLEOTIDYL TRANSFERASE, RIBONUCLEASE H-LIKE SUPERFAMILY PROTEIN"/>
    <property type="match status" value="1"/>
</dbReference>
<organism evidence="6 7">
    <name type="scientific">Elaeis guineensis var. tenera</name>
    <name type="common">Oil palm</name>
    <dbReference type="NCBI Taxonomy" id="51953"/>
    <lineage>
        <taxon>Eukaryota</taxon>
        <taxon>Viridiplantae</taxon>
        <taxon>Streptophyta</taxon>
        <taxon>Embryophyta</taxon>
        <taxon>Tracheophyta</taxon>
        <taxon>Spermatophyta</taxon>
        <taxon>Magnoliopsida</taxon>
        <taxon>Liliopsida</taxon>
        <taxon>Arecaceae</taxon>
        <taxon>Arecoideae</taxon>
        <taxon>Cocoseae</taxon>
        <taxon>Elaeidinae</taxon>
        <taxon>Elaeis</taxon>
    </lineage>
</organism>
<dbReference type="CDD" id="cd16964">
    <property type="entry name" value="YqgF"/>
    <property type="match status" value="1"/>
</dbReference>
<dbReference type="InterPro" id="IPR012337">
    <property type="entry name" value="RNaseH-like_sf"/>
</dbReference>
<feature type="domain" description="YqgF/RNase H-like" evidence="5">
    <location>
        <begin position="136"/>
        <end position="241"/>
    </location>
</feature>
<dbReference type="HAMAP" id="MF_00651">
    <property type="entry name" value="Nuclease_YqgF"/>
    <property type="match status" value="1"/>
</dbReference>
<dbReference type="Proteomes" id="UP000504607">
    <property type="component" value="Unplaced"/>
</dbReference>
<evidence type="ECO:0000256" key="1">
    <source>
        <dbReference type="ARBA" id="ARBA00022490"/>
    </source>
</evidence>
<dbReference type="FunFam" id="3.30.420.140:FF:000008">
    <property type="entry name" value="Putative pre-16S rRNA nuclease"/>
    <property type="match status" value="1"/>
</dbReference>
<evidence type="ECO:0000256" key="2">
    <source>
        <dbReference type="ARBA" id="ARBA00022517"/>
    </source>
</evidence>
<dbReference type="AlphaFoldDB" id="A0A8N4I623"/>
<evidence type="ECO:0000313" key="8">
    <source>
        <dbReference type="RefSeq" id="XP_029117178.1"/>
    </source>
</evidence>
<evidence type="ECO:0000256" key="3">
    <source>
        <dbReference type="ARBA" id="ARBA00022722"/>
    </source>
</evidence>
<dbReference type="SMART" id="SM00732">
    <property type="entry name" value="YqgFc"/>
    <property type="match status" value="1"/>
</dbReference>
<dbReference type="InterPro" id="IPR006641">
    <property type="entry name" value="YqgF/RNaseH-like_dom"/>
</dbReference>
<dbReference type="Gene3D" id="3.30.420.140">
    <property type="entry name" value="YqgF/RNase H-like domain"/>
    <property type="match status" value="1"/>
</dbReference>
<evidence type="ECO:0000259" key="5">
    <source>
        <dbReference type="SMART" id="SM00732"/>
    </source>
</evidence>
<dbReference type="RefSeq" id="XP_029117177.1">
    <property type="nucleotide sequence ID" value="XM_029261344.1"/>
</dbReference>
<dbReference type="NCBIfam" id="TIGR00250">
    <property type="entry name" value="RNAse_H_YqgF"/>
    <property type="match status" value="1"/>
</dbReference>
<protein>
    <submittedName>
        <fullName evidence="7 8">Pre-16S rRNA nuclease isoform X2</fullName>
    </submittedName>
</protein>
<dbReference type="RefSeq" id="XP_029117178.1">
    <property type="nucleotide sequence ID" value="XM_029261345.1"/>
</dbReference>
<proteinExistence type="inferred from homology"/>
<keyword evidence="1" id="KW-0963">Cytoplasm</keyword>
<dbReference type="InterPro" id="IPR037027">
    <property type="entry name" value="YqgF/RNaseH-like_dom_sf"/>
</dbReference>
<sequence length="287" mass="32147">MLRHVGSDLIDSVVRLTIDMLSRRRHAITNAQSGVSEERIVVHVHCLILDPANHSRRITLDDDLLYLQLLPSTYDTCPGGIKLHSRDGGSKEMQTPYRKQSGIRPWITNPAPPLMKLVKPIELFQKFLKSGSMEKGRLLGLDVGQKYVGLAVSDTCNKIASPLSVLVRKKTNIDLVARDLQTLVSQLSLVGFVVGYPFSLQGQSSIEAVQVKLFVEDLRKTGRLDGSYFTYWNENYTSKCVQALLDPLKLHPVESKTIIDKFAAVGILQGYLDDMNRNLKSEDMPKE</sequence>
<reference evidence="7 8" key="1">
    <citation type="submission" date="2025-04" db="UniProtKB">
        <authorList>
            <consortium name="RefSeq"/>
        </authorList>
    </citation>
    <scope>IDENTIFICATION</scope>
</reference>
<dbReference type="GO" id="GO:0004518">
    <property type="term" value="F:nuclease activity"/>
    <property type="evidence" value="ECO:0007669"/>
    <property type="project" value="UniProtKB-KW"/>
</dbReference>
<keyword evidence="6" id="KW-1185">Reference proteome</keyword>
<accession>A0A8N4I623</accession>
<evidence type="ECO:0000313" key="7">
    <source>
        <dbReference type="RefSeq" id="XP_029117177.1"/>
    </source>
</evidence>
<evidence type="ECO:0000256" key="4">
    <source>
        <dbReference type="ARBA" id="ARBA00022801"/>
    </source>
</evidence>
<dbReference type="GO" id="GO:0000967">
    <property type="term" value="P:rRNA 5'-end processing"/>
    <property type="evidence" value="ECO:0007669"/>
    <property type="project" value="TreeGrafter"/>
</dbReference>
<dbReference type="SUPFAM" id="SSF53098">
    <property type="entry name" value="Ribonuclease H-like"/>
    <property type="match status" value="1"/>
</dbReference>
<dbReference type="GO" id="GO:0016787">
    <property type="term" value="F:hydrolase activity"/>
    <property type="evidence" value="ECO:0007669"/>
    <property type="project" value="UniProtKB-KW"/>
</dbReference>
<evidence type="ECO:0000313" key="6">
    <source>
        <dbReference type="Proteomes" id="UP000504607"/>
    </source>
</evidence>